<dbReference type="GO" id="GO:0048312">
    <property type="term" value="P:intracellular distribution of mitochondria"/>
    <property type="evidence" value="ECO:0007669"/>
    <property type="project" value="TreeGrafter"/>
</dbReference>
<dbReference type="SUPFAM" id="SSF52540">
    <property type="entry name" value="P-loop containing nucleoside triphosphate hydrolases"/>
    <property type="match status" value="1"/>
</dbReference>
<dbReference type="Pfam" id="PF01031">
    <property type="entry name" value="Dynamin_M"/>
    <property type="match status" value="1"/>
</dbReference>
<dbReference type="OrthoDB" id="415706at2759"/>
<dbReference type="InterPro" id="IPR000375">
    <property type="entry name" value="Dynamin_stalk"/>
</dbReference>
<dbReference type="GO" id="GO:0016020">
    <property type="term" value="C:membrane"/>
    <property type="evidence" value="ECO:0007669"/>
    <property type="project" value="TreeGrafter"/>
</dbReference>
<reference evidence="5 6" key="1">
    <citation type="journal article" date="2018" name="Sci. Rep.">
        <title>Comparative genomics provides insights into the lifestyle and reveals functional heterogeneity of dark septate endophytic fungi.</title>
        <authorList>
            <person name="Knapp D.G."/>
            <person name="Nemeth J.B."/>
            <person name="Barry K."/>
            <person name="Hainaut M."/>
            <person name="Henrissat B."/>
            <person name="Johnson J."/>
            <person name="Kuo A."/>
            <person name="Lim J.H.P."/>
            <person name="Lipzen A."/>
            <person name="Nolan M."/>
            <person name="Ohm R.A."/>
            <person name="Tamas L."/>
            <person name="Grigoriev I.V."/>
            <person name="Spatafora J.W."/>
            <person name="Nagy L.G."/>
            <person name="Kovacs G.M."/>
        </authorList>
    </citation>
    <scope>NUCLEOTIDE SEQUENCE [LARGE SCALE GENOMIC DNA]</scope>
    <source>
        <strain evidence="5 6">DSE2036</strain>
    </source>
</reference>
<proteinExistence type="predicted"/>
<organism evidence="5 6">
    <name type="scientific">Periconia macrospinosa</name>
    <dbReference type="NCBI Taxonomy" id="97972"/>
    <lineage>
        <taxon>Eukaryota</taxon>
        <taxon>Fungi</taxon>
        <taxon>Dikarya</taxon>
        <taxon>Ascomycota</taxon>
        <taxon>Pezizomycotina</taxon>
        <taxon>Dothideomycetes</taxon>
        <taxon>Pleosporomycetidae</taxon>
        <taxon>Pleosporales</taxon>
        <taxon>Massarineae</taxon>
        <taxon>Periconiaceae</taxon>
        <taxon>Periconia</taxon>
    </lineage>
</organism>
<dbReference type="PROSITE" id="PS51388">
    <property type="entry name" value="GED"/>
    <property type="match status" value="1"/>
</dbReference>
<dbReference type="InterPro" id="IPR022812">
    <property type="entry name" value="Dynamin"/>
</dbReference>
<dbReference type="GO" id="GO:0005525">
    <property type="term" value="F:GTP binding"/>
    <property type="evidence" value="ECO:0007669"/>
    <property type="project" value="InterPro"/>
</dbReference>
<dbReference type="AlphaFoldDB" id="A0A2V1D1M9"/>
<evidence type="ECO:0000313" key="6">
    <source>
        <dbReference type="Proteomes" id="UP000244855"/>
    </source>
</evidence>
<keyword evidence="6" id="KW-1185">Reference proteome</keyword>
<dbReference type="InterPro" id="IPR020850">
    <property type="entry name" value="GED_dom"/>
</dbReference>
<sequence>MGIDGVDAPRSAFARDIFSIEIEGPSRPQLTLVDLPGLIQNETKGITQNDVELVKEITDRYISQSRTIFLAVVSATNDYANQGILSKVRKVDPNGERTLGSITKPDRHPSGSGTETAYINLAHNEDIFFKLGWHVVKNRSFEEGNHSFAERNASEAEYFRTSNFSCLPHDNVGIVALRHRLSRLLFEHIKQELPKLNGDLNRALEDCKGQLASLGIRSLEFHRVCAAAVNGHYEGDRFRFATGEPFSPSSRASIRRPRATIQRMNADFAASMRIRGHSYTFDRIKDAQKEKIDLDIPVPPTGHEPVHLSRNQTLSWVGKIIVRNRGKELPGNFNPLLVGEMFWHQSERWPELAANHVEDITEVCRISLEHLMDELCPKDIISRLWTFHFEENLKTRNGTASKELDQIIEDHRGHPINYNHYYTDIVKKRRLERGRDLLATALEDATTHSHLPGCNSNHTSAGINVDTVIDTFARGSEAEMEVHSSEEALDRLHAIYKVAQKTFIANITIQVVERHLIRGLEDIFSPILVNRLTDTEAENLASEPESCKRQREFFQDRIEKLKAGYSILRRVMKSTAT</sequence>
<dbReference type="Proteomes" id="UP000244855">
    <property type="component" value="Unassembled WGS sequence"/>
</dbReference>
<dbReference type="GO" id="GO:0008017">
    <property type="term" value="F:microtubule binding"/>
    <property type="evidence" value="ECO:0007669"/>
    <property type="project" value="TreeGrafter"/>
</dbReference>
<evidence type="ECO:0000259" key="3">
    <source>
        <dbReference type="PROSITE" id="PS51388"/>
    </source>
</evidence>
<dbReference type="InterPro" id="IPR027417">
    <property type="entry name" value="P-loop_NTPase"/>
</dbReference>
<evidence type="ECO:0000256" key="2">
    <source>
        <dbReference type="ARBA" id="ARBA00023134"/>
    </source>
</evidence>
<dbReference type="PRINTS" id="PR00195">
    <property type="entry name" value="DYNAMIN"/>
</dbReference>
<keyword evidence="1" id="KW-0547">Nucleotide-binding</keyword>
<dbReference type="Gene3D" id="1.20.120.1240">
    <property type="entry name" value="Dynamin, middle domain"/>
    <property type="match status" value="1"/>
</dbReference>
<dbReference type="InterPro" id="IPR001401">
    <property type="entry name" value="Dynamin_GTPase"/>
</dbReference>
<accession>A0A2V1D1M9</accession>
<dbReference type="Gene3D" id="3.40.50.300">
    <property type="entry name" value="P-loop containing nucleotide triphosphate hydrolases"/>
    <property type="match status" value="1"/>
</dbReference>
<dbReference type="GO" id="GO:0003924">
    <property type="term" value="F:GTPase activity"/>
    <property type="evidence" value="ECO:0007669"/>
    <property type="project" value="InterPro"/>
</dbReference>
<evidence type="ECO:0000256" key="1">
    <source>
        <dbReference type="ARBA" id="ARBA00022741"/>
    </source>
</evidence>
<evidence type="ECO:0000313" key="5">
    <source>
        <dbReference type="EMBL" id="PVH91393.1"/>
    </source>
</evidence>
<gene>
    <name evidence="5" type="ORF">DM02DRAFT_647319</name>
</gene>
<feature type="domain" description="GED" evidence="3">
    <location>
        <begin position="485"/>
        <end position="576"/>
    </location>
</feature>
<dbReference type="Pfam" id="PF00350">
    <property type="entry name" value="Dynamin_N"/>
    <property type="match status" value="1"/>
</dbReference>
<protein>
    <submittedName>
        <fullName evidence="5">Dynamin family protein</fullName>
    </submittedName>
</protein>
<dbReference type="InterPro" id="IPR030381">
    <property type="entry name" value="G_DYNAMIN_dom"/>
</dbReference>
<dbReference type="EMBL" id="KZ805874">
    <property type="protein sequence ID" value="PVH91393.1"/>
    <property type="molecule type" value="Genomic_DNA"/>
</dbReference>
<dbReference type="GO" id="GO:0006897">
    <property type="term" value="P:endocytosis"/>
    <property type="evidence" value="ECO:0007669"/>
    <property type="project" value="TreeGrafter"/>
</dbReference>
<dbReference type="CDD" id="cd08771">
    <property type="entry name" value="DLP_1"/>
    <property type="match status" value="1"/>
</dbReference>
<name>A0A2V1D1M9_9PLEO</name>
<feature type="domain" description="Dynamin-type G" evidence="4">
    <location>
        <begin position="1"/>
        <end position="194"/>
    </location>
</feature>
<dbReference type="GO" id="GO:0005739">
    <property type="term" value="C:mitochondrion"/>
    <property type="evidence" value="ECO:0007669"/>
    <property type="project" value="TreeGrafter"/>
</dbReference>
<dbReference type="PANTHER" id="PTHR11566:SF66">
    <property type="entry name" value="INTERFERON-INDUCED GTP-BINDING PROTEIN MX"/>
    <property type="match status" value="1"/>
</dbReference>
<dbReference type="STRING" id="97972.A0A2V1D1M9"/>
<evidence type="ECO:0000259" key="4">
    <source>
        <dbReference type="PROSITE" id="PS51718"/>
    </source>
</evidence>
<dbReference type="PANTHER" id="PTHR11566">
    <property type="entry name" value="DYNAMIN"/>
    <property type="match status" value="1"/>
</dbReference>
<dbReference type="PROSITE" id="PS51718">
    <property type="entry name" value="G_DYNAMIN_2"/>
    <property type="match status" value="1"/>
</dbReference>
<dbReference type="GO" id="GO:0005874">
    <property type="term" value="C:microtubule"/>
    <property type="evidence" value="ECO:0007669"/>
    <property type="project" value="TreeGrafter"/>
</dbReference>
<dbReference type="GO" id="GO:0000266">
    <property type="term" value="P:mitochondrial fission"/>
    <property type="evidence" value="ECO:0007669"/>
    <property type="project" value="TreeGrafter"/>
</dbReference>
<dbReference type="InterPro" id="IPR045063">
    <property type="entry name" value="Dynamin_N"/>
</dbReference>
<dbReference type="GO" id="GO:0016559">
    <property type="term" value="P:peroxisome fission"/>
    <property type="evidence" value="ECO:0007669"/>
    <property type="project" value="TreeGrafter"/>
</dbReference>
<keyword evidence="2" id="KW-0342">GTP-binding</keyword>